<dbReference type="AlphaFoldDB" id="A0A2I7N3Z9"/>
<keyword evidence="7" id="KW-0503">Monooxygenase</keyword>
<keyword evidence="4" id="KW-0285">Flavoprotein</keyword>
<dbReference type="InterPro" id="IPR002938">
    <property type="entry name" value="FAD-bd"/>
</dbReference>
<evidence type="ECO:0000256" key="1">
    <source>
        <dbReference type="ARBA" id="ARBA00001974"/>
    </source>
</evidence>
<keyword evidence="10" id="KW-1185">Reference proteome</keyword>
<dbReference type="KEGG" id="nba:CUN60_02370"/>
<dbReference type="PANTHER" id="PTHR43876:SF7">
    <property type="entry name" value="UBIQUINONE BIOSYNTHESIS MONOOXYGENASE COQ6, MITOCHONDRIAL"/>
    <property type="match status" value="1"/>
</dbReference>
<proteinExistence type="inferred from homology"/>
<dbReference type="UniPathway" id="UPA00232"/>
<keyword evidence="6" id="KW-0560">Oxidoreductase</keyword>
<dbReference type="EMBL" id="CP024847">
    <property type="protein sequence ID" value="AUR51194.1"/>
    <property type="molecule type" value="Genomic_DNA"/>
</dbReference>
<comment type="similarity">
    <text evidence="3">Belongs to the UbiH/COQ6 family.</text>
</comment>
<evidence type="ECO:0000256" key="3">
    <source>
        <dbReference type="ARBA" id="ARBA00005349"/>
    </source>
</evidence>
<protein>
    <recommendedName>
        <fullName evidence="8">FAD-binding domain-containing protein</fullName>
    </recommendedName>
</protein>
<dbReference type="GO" id="GO:0016705">
    <property type="term" value="F:oxidoreductase activity, acting on paired donors, with incorporation or reduction of molecular oxygen"/>
    <property type="evidence" value="ECO:0007669"/>
    <property type="project" value="InterPro"/>
</dbReference>
<dbReference type="PRINTS" id="PR00420">
    <property type="entry name" value="RNGMNOXGNASE"/>
</dbReference>
<dbReference type="GO" id="GO:0006744">
    <property type="term" value="P:ubiquinone biosynthetic process"/>
    <property type="evidence" value="ECO:0007669"/>
    <property type="project" value="UniProtKB-UniPathway"/>
</dbReference>
<reference evidence="10" key="1">
    <citation type="submission" date="2017-11" db="EMBL/GenBank/DDBJ databases">
        <authorList>
            <person name="Chan K.G."/>
            <person name="Lee L.S."/>
        </authorList>
    </citation>
    <scope>NUCLEOTIDE SEQUENCE [LARGE SCALE GENOMIC DNA]</scope>
    <source>
        <strain evidence="10">DSM 100970</strain>
    </source>
</reference>
<comment type="pathway">
    <text evidence="2">Cofactor biosynthesis; ubiquinone biosynthesis.</text>
</comment>
<gene>
    <name evidence="9" type="ORF">CUN60_02370</name>
</gene>
<sequence>MLHQKIIIAGGGPVGLTLALYLAKQNKKVMVVDQKFDYHQDGRVLALSYASMQVLARVNGWLSARVSPIRCVQISHAGLGISNIRAESVGLPELGYTIAYSDLCEHLLNQVKSYPNIQLLNATINNVNDSSGYAVVNCTDLTGNSLTYTSELLIMAEGGKLLAADKKRIEHDYQQKAVIAKIKLKAPVGDGAFERFTGIGPLVLLPHDSYYVVVWALDNELVEKVLIDNDLFIKMLDEHYTSRLGGASLSGSISSFPLKLTQAQTRLKKRLILLGNSAQTVHPISAQGLNLGLRDVATLAHLLEASQEIDFDRIARFDEFRSNDANSVIGFTHFLASFVEKPGQLFQHLRGAGIIGLSNLPFIQNKIAKRLIYGSK</sequence>
<evidence type="ECO:0000256" key="7">
    <source>
        <dbReference type="ARBA" id="ARBA00023033"/>
    </source>
</evidence>
<evidence type="ECO:0000256" key="5">
    <source>
        <dbReference type="ARBA" id="ARBA00022827"/>
    </source>
</evidence>
<dbReference type="InterPro" id="IPR036188">
    <property type="entry name" value="FAD/NAD-bd_sf"/>
</dbReference>
<dbReference type="Proteomes" id="UP000236655">
    <property type="component" value="Chromosome"/>
</dbReference>
<dbReference type="SUPFAM" id="SSF51905">
    <property type="entry name" value="FAD/NAD(P)-binding domain"/>
    <property type="match status" value="1"/>
</dbReference>
<dbReference type="InterPro" id="IPR010971">
    <property type="entry name" value="UbiH/COQ6"/>
</dbReference>
<feature type="domain" description="FAD-binding" evidence="8">
    <location>
        <begin position="5"/>
        <end position="305"/>
    </location>
</feature>
<dbReference type="PANTHER" id="PTHR43876">
    <property type="entry name" value="UBIQUINONE BIOSYNTHESIS MONOOXYGENASE COQ6, MITOCHONDRIAL"/>
    <property type="match status" value="1"/>
</dbReference>
<dbReference type="Pfam" id="PF01494">
    <property type="entry name" value="FAD_binding_3"/>
    <property type="match status" value="1"/>
</dbReference>
<evidence type="ECO:0000259" key="8">
    <source>
        <dbReference type="Pfam" id="PF01494"/>
    </source>
</evidence>
<evidence type="ECO:0000256" key="6">
    <source>
        <dbReference type="ARBA" id="ARBA00023002"/>
    </source>
</evidence>
<dbReference type="GO" id="GO:0071949">
    <property type="term" value="F:FAD binding"/>
    <property type="evidence" value="ECO:0007669"/>
    <property type="project" value="InterPro"/>
</dbReference>
<comment type="cofactor">
    <cofactor evidence="1">
        <name>FAD</name>
        <dbReference type="ChEBI" id="CHEBI:57692"/>
    </cofactor>
</comment>
<evidence type="ECO:0000313" key="10">
    <source>
        <dbReference type="Proteomes" id="UP000236655"/>
    </source>
</evidence>
<name>A0A2I7N3Z9_9NEIS</name>
<dbReference type="OrthoDB" id="9769565at2"/>
<dbReference type="RefSeq" id="WP_102950494.1">
    <property type="nucleotide sequence ID" value="NZ_CP024847.1"/>
</dbReference>
<dbReference type="NCBIfam" id="TIGR01988">
    <property type="entry name" value="Ubi-OHases"/>
    <property type="match status" value="1"/>
</dbReference>
<keyword evidence="5" id="KW-0274">FAD</keyword>
<dbReference type="InterPro" id="IPR051205">
    <property type="entry name" value="UbiH/COQ6_monooxygenase"/>
</dbReference>
<evidence type="ECO:0000256" key="4">
    <source>
        <dbReference type="ARBA" id="ARBA00022630"/>
    </source>
</evidence>
<dbReference type="GO" id="GO:0004497">
    <property type="term" value="F:monooxygenase activity"/>
    <property type="evidence" value="ECO:0007669"/>
    <property type="project" value="UniProtKB-KW"/>
</dbReference>
<accession>A0A2I7N3Z9</accession>
<evidence type="ECO:0000313" key="9">
    <source>
        <dbReference type="EMBL" id="AUR51194.1"/>
    </source>
</evidence>
<dbReference type="Gene3D" id="3.50.50.60">
    <property type="entry name" value="FAD/NAD(P)-binding domain"/>
    <property type="match status" value="2"/>
</dbReference>
<evidence type="ECO:0000256" key="2">
    <source>
        <dbReference type="ARBA" id="ARBA00004749"/>
    </source>
</evidence>
<organism evidence="9 10">
    <name type="scientific">Aquella oligotrophica</name>
    <dbReference type="NCBI Taxonomy" id="2067065"/>
    <lineage>
        <taxon>Bacteria</taxon>
        <taxon>Pseudomonadati</taxon>
        <taxon>Pseudomonadota</taxon>
        <taxon>Betaproteobacteria</taxon>
        <taxon>Neisseriales</taxon>
        <taxon>Neisseriaceae</taxon>
        <taxon>Aquella</taxon>
    </lineage>
</organism>